<dbReference type="SMART" id="SM00181">
    <property type="entry name" value="EGF"/>
    <property type="match status" value="3"/>
</dbReference>
<feature type="repeat" description="LDL-receptor class B" evidence="15">
    <location>
        <begin position="1496"/>
        <end position="1541"/>
    </location>
</feature>
<dbReference type="PANTHER" id="PTHR22722">
    <property type="entry name" value="LOW-DENSITY LIPOPROTEIN RECEPTOR-RELATED PROTEIN 2-RELATED"/>
    <property type="match status" value="1"/>
</dbReference>
<dbReference type="SMART" id="SM00135">
    <property type="entry name" value="LY"/>
    <property type="match status" value="9"/>
</dbReference>
<feature type="disulfide bond" evidence="13">
    <location>
        <begin position="697"/>
        <end position="758"/>
    </location>
</feature>
<dbReference type="Gene3D" id="2.10.25.10">
    <property type="entry name" value="Laminin"/>
    <property type="match status" value="1"/>
</dbReference>
<feature type="domain" description="FZ" evidence="17">
    <location>
        <begin position="512"/>
        <end position="630"/>
    </location>
</feature>
<dbReference type="FunFam" id="2.120.10.30:FF:000241">
    <property type="entry name" value="Low-density lipoprotein receptor-related protein 6"/>
    <property type="match status" value="1"/>
</dbReference>
<dbReference type="OrthoDB" id="10053709at2759"/>
<feature type="disulfide bond" evidence="14">
    <location>
        <begin position="1051"/>
        <end position="1066"/>
    </location>
</feature>
<feature type="disulfide bond" evidence="13">
    <location>
        <begin position="107"/>
        <end position="131"/>
    </location>
</feature>
<feature type="repeat" description="LDL-receptor class B" evidence="15">
    <location>
        <begin position="1404"/>
        <end position="1450"/>
    </location>
</feature>
<feature type="disulfide bond" evidence="13">
    <location>
        <begin position="705"/>
        <end position="751"/>
    </location>
</feature>
<feature type="disulfide bond" evidence="13">
    <location>
        <begin position="525"/>
        <end position="571"/>
    </location>
</feature>
<feature type="repeat" description="LDL-receptor class B" evidence="15">
    <location>
        <begin position="337"/>
        <end position="380"/>
    </location>
</feature>
<dbReference type="InterPro" id="IPR020067">
    <property type="entry name" value="Frizzled_dom"/>
</dbReference>
<feature type="disulfide bond" evidence="14">
    <location>
        <begin position="1211"/>
        <end position="1226"/>
    </location>
</feature>
<keyword evidence="9 16" id="KW-0472">Membrane</keyword>
<feature type="repeat" description="LDL-receptor class B" evidence="15">
    <location>
        <begin position="248"/>
        <end position="290"/>
    </location>
</feature>
<feature type="disulfide bond" evidence="14">
    <location>
        <begin position="969"/>
        <end position="984"/>
    </location>
</feature>
<evidence type="ECO:0000313" key="18">
    <source>
        <dbReference type="EMBL" id="RMX41481.1"/>
    </source>
</evidence>
<feature type="domain" description="FZ" evidence="17">
    <location>
        <begin position="692"/>
        <end position="810"/>
    </location>
</feature>
<keyword evidence="2" id="KW-0245">EGF-like domain</keyword>
<feature type="disulfide bond" evidence="14">
    <location>
        <begin position="886"/>
        <end position="901"/>
    </location>
</feature>
<evidence type="ECO:0000256" key="6">
    <source>
        <dbReference type="ARBA" id="ARBA00022737"/>
    </source>
</evidence>
<dbReference type="SUPFAM" id="SSF63825">
    <property type="entry name" value="YWTD domain"/>
    <property type="match status" value="2"/>
</dbReference>
<dbReference type="InterPro" id="IPR036790">
    <property type="entry name" value="Frizzled_dom_sf"/>
</dbReference>
<accession>A0A3M6TJG6</accession>
<evidence type="ECO:0000256" key="4">
    <source>
        <dbReference type="ARBA" id="ARBA00022692"/>
    </source>
</evidence>
<dbReference type="PROSITE" id="PS50068">
    <property type="entry name" value="LDLRA_2"/>
    <property type="match status" value="12"/>
</dbReference>
<feature type="disulfide bond" evidence="13">
    <location>
        <begin position="592"/>
        <end position="616"/>
    </location>
</feature>
<feature type="disulfide bond" evidence="13">
    <location>
        <begin position="772"/>
        <end position="796"/>
    </location>
</feature>
<comment type="caution">
    <text evidence="18">The sequence shown here is derived from an EMBL/GenBank/DDBJ whole genome shotgun (WGS) entry which is preliminary data.</text>
</comment>
<dbReference type="PROSITE" id="PS51120">
    <property type="entry name" value="LDLRB"/>
    <property type="match status" value="8"/>
</dbReference>
<dbReference type="Pfam" id="PF01392">
    <property type="entry name" value="Fz"/>
    <property type="match status" value="3"/>
</dbReference>
<feature type="disulfide bond" evidence="14">
    <location>
        <begin position="1291"/>
        <end position="1306"/>
    </location>
</feature>
<keyword evidence="6" id="KW-0677">Repeat</keyword>
<organism evidence="18 19">
    <name type="scientific">Pocillopora damicornis</name>
    <name type="common">Cauliflower coral</name>
    <name type="synonym">Millepora damicornis</name>
    <dbReference type="NCBI Taxonomy" id="46731"/>
    <lineage>
        <taxon>Eukaryota</taxon>
        <taxon>Metazoa</taxon>
        <taxon>Cnidaria</taxon>
        <taxon>Anthozoa</taxon>
        <taxon>Hexacorallia</taxon>
        <taxon>Scleractinia</taxon>
        <taxon>Astrocoeniina</taxon>
        <taxon>Pocilloporidae</taxon>
        <taxon>Pocillopora</taxon>
    </lineage>
</organism>
<name>A0A3M6TJG6_POCDA</name>
<dbReference type="Pfam" id="PF00058">
    <property type="entry name" value="Ldl_recept_b"/>
    <property type="match status" value="5"/>
</dbReference>
<dbReference type="FunFam" id="4.10.400.10:FF:000011">
    <property type="entry name" value="Low-density lipoprotein receptor-related protein 1"/>
    <property type="match status" value="1"/>
</dbReference>
<feature type="disulfide bond" evidence="14">
    <location>
        <begin position="1131"/>
        <end position="1146"/>
    </location>
</feature>
<dbReference type="InterPro" id="IPR036055">
    <property type="entry name" value="LDL_receptor-like_sf"/>
</dbReference>
<dbReference type="InterPro" id="IPR023415">
    <property type="entry name" value="LDLR_class-A_CS"/>
</dbReference>
<keyword evidence="10 14" id="KW-1015">Disulfide bond</keyword>
<keyword evidence="8 16" id="KW-1133">Transmembrane helix</keyword>
<dbReference type="Proteomes" id="UP000275408">
    <property type="component" value="Unassembled WGS sequence"/>
</dbReference>
<feature type="disulfide bond" evidence="14">
    <location>
        <begin position="867"/>
        <end position="879"/>
    </location>
</feature>
<evidence type="ECO:0000313" key="19">
    <source>
        <dbReference type="Proteomes" id="UP000275408"/>
    </source>
</evidence>
<keyword evidence="11" id="KW-0675">Receptor</keyword>
<evidence type="ECO:0000256" key="8">
    <source>
        <dbReference type="ARBA" id="ARBA00022989"/>
    </source>
</evidence>
<dbReference type="Gene3D" id="2.120.10.30">
    <property type="entry name" value="TolB, C-terminal domain"/>
    <property type="match status" value="2"/>
</dbReference>
<dbReference type="Pfam" id="PF00057">
    <property type="entry name" value="Ldl_recept_a"/>
    <property type="match status" value="12"/>
</dbReference>
<dbReference type="Gene3D" id="1.10.2000.10">
    <property type="entry name" value="Frizzled cysteine-rich domain"/>
    <property type="match status" value="3"/>
</dbReference>
<dbReference type="SUPFAM" id="SSF63501">
    <property type="entry name" value="Frizzled cysteine-rich domain"/>
    <property type="match status" value="3"/>
</dbReference>
<feature type="repeat" description="LDL-receptor class B" evidence="15">
    <location>
        <begin position="1451"/>
        <end position="1495"/>
    </location>
</feature>
<dbReference type="InterPro" id="IPR011042">
    <property type="entry name" value="6-blade_b-propeller_TolB-like"/>
</dbReference>
<dbReference type="GO" id="GO:0005886">
    <property type="term" value="C:plasma membrane"/>
    <property type="evidence" value="ECO:0007669"/>
    <property type="project" value="UniProtKB-SubCell"/>
</dbReference>
<feature type="repeat" description="LDL-receptor class B" evidence="15">
    <location>
        <begin position="291"/>
        <end position="336"/>
    </location>
</feature>
<dbReference type="InterPro" id="IPR000033">
    <property type="entry name" value="LDLR_classB_rpt"/>
</dbReference>
<dbReference type="PRINTS" id="PR00261">
    <property type="entry name" value="LDLRECEPTOR"/>
</dbReference>
<dbReference type="InterPro" id="IPR000742">
    <property type="entry name" value="EGF"/>
</dbReference>
<gene>
    <name evidence="18" type="ORF">pdam_00012275</name>
</gene>
<evidence type="ECO:0000256" key="10">
    <source>
        <dbReference type="ARBA" id="ARBA00023157"/>
    </source>
</evidence>
<keyword evidence="4 16" id="KW-0812">Transmembrane</keyword>
<feature type="disulfide bond" evidence="14">
    <location>
        <begin position="1238"/>
        <end position="1256"/>
    </location>
</feature>
<dbReference type="FunFam" id="4.10.400.10:FF:000034">
    <property type="entry name" value="Low-density lipoprotein receptor-related protein 2"/>
    <property type="match status" value="1"/>
</dbReference>
<dbReference type="PROSITE" id="PS50038">
    <property type="entry name" value="FZ"/>
    <property type="match status" value="3"/>
</dbReference>
<feature type="disulfide bond" evidence="14">
    <location>
        <begin position="1272"/>
        <end position="1284"/>
    </location>
</feature>
<evidence type="ECO:0000256" key="15">
    <source>
        <dbReference type="PROSITE-ProRule" id="PRU00461"/>
    </source>
</evidence>
<dbReference type="PROSITE" id="PS01209">
    <property type="entry name" value="LDLRA_1"/>
    <property type="match status" value="6"/>
</dbReference>
<dbReference type="PROSITE" id="PS01186">
    <property type="entry name" value="EGF_2"/>
    <property type="match status" value="1"/>
</dbReference>
<feature type="disulfide bond" evidence="14">
    <location>
        <begin position="927"/>
        <end position="942"/>
    </location>
</feature>
<keyword evidence="7" id="KW-0735">Signal-anchor</keyword>
<feature type="disulfide bond" evidence="14">
    <location>
        <begin position="1010"/>
        <end position="1025"/>
    </location>
</feature>
<sequence>MKAGIFKAASFVRFLVAVVILAMILVVIPCRGQQRCSPLTIPFCQGLSYNSTILNPTMQQRVSRELSRFSPLMKIACSDDLTFFLCSMFAPICTLSQTPILPCRSLCNSVRRDCEDPLKTIGFTWPEPLNCDNFPDRDGKDFCVVIPDKTTPQPPVTERAKDTPEFLLVANRKDILRVELNPVAHKTLVSRQMAAVAIDFDFDTGFIFWTDVVKGNIQRAPVNNGENTEVLIDGLVSPEGLAVDWMNKKLYWTDTGTDEIEVAGFDGGHRMVLIDTGLKNPRAIVVHPSAGYMFWSDWGKTAKIEKCSMDGESASRKILVSQNIIWPNGLTIDYSEDRIWWTDARFGTIESVDLNGGDRKVALRSSRARYTFGISLFQDSIFVAKRQGGRKILKVDKSGGKRSVTLLRYLYGPRGIVVYHPSRQPGTGNNPCSDSVDSGGCSHICLLAPKDLDPKGYSCHCPPGLMMLQDEKTCMSSDALKCKEGICPSDFKGPRCQEISPVHISTTISPSTKQDSCEPLTIPLCRSLPYNTTIFPNFLNHTTQDEAALYVHQFYSLVQYGCSEHLGLFLCAVYAPVCTVLGSAVPPCRSLCNSARLGCEDVMKRFGVKWPESLNCERFPELGSEICVGLNETLEPTSQPPTGEKYALMCTKESCVRGGTCIEGFQSFPSCRCEKIMKTLPPVHMSTISPSTKQDSCEPLTIPLCRSMPYNTTIFPNFLNITTQEEAAPYVHQFYPLVKSGCSKHLGLFLCAVYAPVCSVLGSAVPPCRPLCNSARLGCEDLLNRFGVKWPESLNCERFPLEGVSDCVGVNGSRGPTPLPPTMSSRSCLTSQFQCTITEECIDKSLVCDGKDDCGDDSDEDSCGAECDSSEFQCDDRSCVLISVVCDGKTDCVDKSDEKHCNYTQTCTSNQFQCRSTGVCINEIFVCDGSNDCGDMSDEEKCNTTAPCNTTDQFQCGASGSCIAKYVVCDGNDDCGDNSDEVDCEDDRLCDTDEFECNATGRCIPAKWVCDGVNHCPDSSDEAKCDNIECGEERFRCKSSPGVCILTTWICDGQDDCGDNSDEVNCSLPECNTGEFLCKPPKLCMPVRWKCDGESDCSDNSDEADCPEFSCSSGHFRCNSSGGCIPERWVCDLDKDCKDESDEVNCGKTTCEPSQFSCETSGKCLPKGWVCDGQDDCSDRSDEKNCTRNKCGDEEFLCKATGTCIPEKQRCNGLNECQDNSDELDCTLPVCKEDRFLCGSRGCVPNAWKCDGDSDCPGNSDEVNCSRVAEQCRKNELQCKDGSCIHSIWVCDGEQDCEDNSDELNCTSPNKCDGNECDGEICQIRGNCSQSCTVDRDVYTCKCSEGYELTSNNKTCRALGPQGFVFVVNRMDIRRFSIDTLTPELVVSADQTNILFLDFNFDTRHIYWSDRKYDSHDSIRRAPVDNGNDIEVIIEGNLEGPEGLAVDWINKKLYWIDTNSTAPEIEVADLDGKNRMSLIQEDLQKPRAIAVHPFFGYLYWTDWGDAGKIERCAMNGDSATRRAIVTENIGWPNGITIDYTLNRFWWTDAKQQTIESADLNGKHRKVFLRATPLEHPFGISVFLDNVFWTDWKTSKLHVANKFTGKDPILVMSLHSSVAAVTSVYWRLSTLTHKAFHAIVHLD</sequence>
<dbReference type="FunFam" id="4.10.400.10:FF:000002">
    <property type="entry name" value="Low-density lipoprotein receptor-related protein 1"/>
    <property type="match status" value="2"/>
</dbReference>
<dbReference type="STRING" id="46731.A0A3M6TJG6"/>
<feature type="disulfide bond" evidence="14">
    <location>
        <begin position="1279"/>
        <end position="1297"/>
    </location>
</feature>
<evidence type="ECO:0000259" key="17">
    <source>
        <dbReference type="PROSITE" id="PS50038"/>
    </source>
</evidence>
<feature type="disulfide bond" evidence="14">
    <location>
        <begin position="1091"/>
        <end position="1106"/>
    </location>
</feature>
<dbReference type="InterPro" id="IPR002172">
    <property type="entry name" value="LDrepeatLR_classA_rpt"/>
</dbReference>
<evidence type="ECO:0000256" key="3">
    <source>
        <dbReference type="ARBA" id="ARBA00022583"/>
    </source>
</evidence>
<dbReference type="FunFam" id="2.120.10.30:FF:000132">
    <property type="entry name" value="Uncharacterized protein"/>
    <property type="match status" value="1"/>
</dbReference>
<keyword evidence="5" id="KW-0732">Signal</keyword>
<feature type="repeat" description="LDL-receptor class B" evidence="15">
    <location>
        <begin position="1542"/>
        <end position="1585"/>
    </location>
</feature>
<feature type="disulfide bond" evidence="13">
    <location>
        <begin position="517"/>
        <end position="578"/>
    </location>
</feature>
<dbReference type="GO" id="GO:0006897">
    <property type="term" value="P:endocytosis"/>
    <property type="evidence" value="ECO:0007669"/>
    <property type="project" value="UniProtKB-KW"/>
</dbReference>
<dbReference type="InterPro" id="IPR051221">
    <property type="entry name" value="LDLR-related"/>
</dbReference>
<proteinExistence type="predicted"/>
<keyword evidence="12" id="KW-0325">Glycoprotein</keyword>
<evidence type="ECO:0000256" key="11">
    <source>
        <dbReference type="ARBA" id="ARBA00023170"/>
    </source>
</evidence>
<comment type="subcellular location">
    <subcellularLocation>
        <location evidence="1">Cell membrane</location>
        <topology evidence="1">Single-pass type II membrane protein</topology>
    </subcellularLocation>
</comment>
<feature type="disulfide bond" evidence="14">
    <location>
        <begin position="1171"/>
        <end position="1186"/>
    </location>
</feature>
<feature type="disulfide bond" evidence="14">
    <location>
        <begin position="1231"/>
        <end position="1243"/>
    </location>
</feature>
<dbReference type="SMART" id="SM00063">
    <property type="entry name" value="FRI"/>
    <property type="match status" value="3"/>
</dbReference>
<evidence type="ECO:0000256" key="12">
    <source>
        <dbReference type="ARBA" id="ARBA00023180"/>
    </source>
</evidence>
<dbReference type="CDD" id="cd00112">
    <property type="entry name" value="LDLa"/>
    <property type="match status" value="11"/>
</dbReference>
<keyword evidence="3" id="KW-0254">Endocytosis</keyword>
<dbReference type="SUPFAM" id="SSF57424">
    <property type="entry name" value="LDL receptor-like module"/>
    <property type="match status" value="12"/>
</dbReference>
<reference evidence="18 19" key="1">
    <citation type="journal article" date="2018" name="Sci. Rep.">
        <title>Comparative analysis of the Pocillopora damicornis genome highlights role of immune system in coral evolution.</title>
        <authorList>
            <person name="Cunning R."/>
            <person name="Bay R.A."/>
            <person name="Gillette P."/>
            <person name="Baker A.C."/>
            <person name="Traylor-Knowles N."/>
        </authorList>
    </citation>
    <scope>NUCLEOTIDE SEQUENCE [LARGE SCALE GENOMIC DNA]</scope>
    <source>
        <strain evidence="18">RSMAS</strain>
        <tissue evidence="18">Whole animal</tissue>
    </source>
</reference>
<feature type="disulfide bond" evidence="14">
    <location>
        <begin position="1250"/>
        <end position="1265"/>
    </location>
</feature>
<evidence type="ECO:0000256" key="14">
    <source>
        <dbReference type="PROSITE-ProRule" id="PRU00124"/>
    </source>
</evidence>
<comment type="caution">
    <text evidence="14">Lacks conserved residue(s) required for the propagation of feature annotation.</text>
</comment>
<dbReference type="Gene3D" id="4.10.400.10">
    <property type="entry name" value="Low-density Lipoprotein Receptor"/>
    <property type="match status" value="12"/>
</dbReference>
<keyword evidence="19" id="KW-1185">Reference proteome</keyword>
<dbReference type="EMBL" id="RCHS01003481">
    <property type="protein sequence ID" value="RMX41481.1"/>
    <property type="molecule type" value="Genomic_DNA"/>
</dbReference>
<evidence type="ECO:0000256" key="9">
    <source>
        <dbReference type="ARBA" id="ARBA00023136"/>
    </source>
</evidence>
<feature type="disulfide bond" evidence="14">
    <location>
        <begin position="874"/>
        <end position="892"/>
    </location>
</feature>
<feature type="repeat" description="LDL-receptor class B" evidence="15">
    <location>
        <begin position="205"/>
        <end position="247"/>
    </location>
</feature>
<evidence type="ECO:0000256" key="1">
    <source>
        <dbReference type="ARBA" id="ARBA00004401"/>
    </source>
</evidence>
<feature type="transmembrane region" description="Helical" evidence="16">
    <location>
        <begin position="12"/>
        <end position="29"/>
    </location>
</feature>
<evidence type="ECO:0000256" key="5">
    <source>
        <dbReference type="ARBA" id="ARBA00022729"/>
    </source>
</evidence>
<evidence type="ECO:0000256" key="16">
    <source>
        <dbReference type="SAM" id="Phobius"/>
    </source>
</evidence>
<dbReference type="GO" id="GO:0043235">
    <property type="term" value="C:receptor complex"/>
    <property type="evidence" value="ECO:0007669"/>
    <property type="project" value="TreeGrafter"/>
</dbReference>
<protein>
    <recommendedName>
        <fullName evidence="17">FZ domain-containing protein</fullName>
    </recommendedName>
</protein>
<feature type="disulfide bond" evidence="14">
    <location>
        <begin position="848"/>
        <end position="863"/>
    </location>
</feature>
<dbReference type="SMART" id="SM00192">
    <property type="entry name" value="LDLa"/>
    <property type="match status" value="12"/>
</dbReference>
<evidence type="ECO:0000256" key="7">
    <source>
        <dbReference type="ARBA" id="ARBA00022968"/>
    </source>
</evidence>
<evidence type="ECO:0000256" key="13">
    <source>
        <dbReference type="PROSITE-ProRule" id="PRU00090"/>
    </source>
</evidence>
<evidence type="ECO:0000256" key="2">
    <source>
        <dbReference type="ARBA" id="ARBA00022536"/>
    </source>
</evidence>
<feature type="domain" description="FZ" evidence="17">
    <location>
        <begin position="31"/>
        <end position="146"/>
    </location>
</feature>